<evidence type="ECO:0000313" key="2">
    <source>
        <dbReference type="Proteomes" id="UP000599391"/>
    </source>
</evidence>
<sequence>MLHLFTQPQGTDINQRNGLIIALPFLSSQHSSKPTSPRLVFVSYIHS</sequence>
<gene>
    <name evidence="1" type="ORF">I8751_10430</name>
</gene>
<proteinExistence type="predicted"/>
<dbReference type="EMBL" id="JAECZB010000019">
    <property type="protein sequence ID" value="MBH8552775.1"/>
    <property type="molecule type" value="Genomic_DNA"/>
</dbReference>
<organism evidence="1 2">
    <name type="scientific">Atlanticothrix silvestris CENA357</name>
    <dbReference type="NCBI Taxonomy" id="1725252"/>
    <lineage>
        <taxon>Bacteria</taxon>
        <taxon>Bacillati</taxon>
        <taxon>Cyanobacteriota</taxon>
        <taxon>Cyanophyceae</taxon>
        <taxon>Nostocales</taxon>
        <taxon>Nodulariaceae</taxon>
        <taxon>Atlanticothrix</taxon>
        <taxon>Atlanticothrix silvestris</taxon>
    </lineage>
</organism>
<evidence type="ECO:0000313" key="1">
    <source>
        <dbReference type="EMBL" id="MBH8552775.1"/>
    </source>
</evidence>
<accession>A0A8J7HHM6</accession>
<dbReference type="Proteomes" id="UP000599391">
    <property type="component" value="Unassembled WGS sequence"/>
</dbReference>
<reference evidence="1 2" key="1">
    <citation type="journal article" date="2021" name="Int. J. Syst. Evol. Microbiol.">
        <title>Amazonocrinis nigriterrae gen. nov., sp. nov., Atlanticothrix silvestris gen. nov., sp. nov. and Dendronalium phyllosphericum gen. nov., sp. nov., nostocacean cyanobacteria from Brazilian environments.</title>
        <authorList>
            <person name="Alvarenga D.O."/>
            <person name="Andreote A.P.D."/>
            <person name="Branco L.H.Z."/>
            <person name="Delbaje E."/>
            <person name="Cruz R.B."/>
            <person name="Varani A.M."/>
            <person name="Fiore M.F."/>
        </authorList>
    </citation>
    <scope>NUCLEOTIDE SEQUENCE [LARGE SCALE GENOMIC DNA]</scope>
    <source>
        <strain evidence="1 2">CENA357</strain>
    </source>
</reference>
<keyword evidence="2" id="KW-1185">Reference proteome</keyword>
<protein>
    <submittedName>
        <fullName evidence="1">Uncharacterized protein</fullName>
    </submittedName>
</protein>
<name>A0A8J7HHM6_9CYAN</name>
<comment type="caution">
    <text evidence="1">The sequence shown here is derived from an EMBL/GenBank/DDBJ whole genome shotgun (WGS) entry which is preliminary data.</text>
</comment>
<dbReference type="AlphaFoldDB" id="A0A8J7HHM6"/>